<proteinExistence type="predicted"/>
<dbReference type="Pfam" id="PF04955">
    <property type="entry name" value="HupE_UreJ"/>
    <property type="match status" value="1"/>
</dbReference>
<accession>A0A4P8ELA9</accession>
<gene>
    <name evidence="3" type="ORF">EOK75_18620</name>
</gene>
<evidence type="ECO:0000313" key="4">
    <source>
        <dbReference type="Proteomes" id="UP000298631"/>
    </source>
</evidence>
<dbReference type="EMBL" id="CP039965">
    <property type="protein sequence ID" value="QCO58061.1"/>
    <property type="molecule type" value="Genomic_DNA"/>
</dbReference>
<keyword evidence="3" id="KW-0614">Plasmid</keyword>
<feature type="transmembrane region" description="Helical" evidence="1">
    <location>
        <begin position="27"/>
        <end position="53"/>
    </location>
</feature>
<dbReference type="InterPro" id="IPR007038">
    <property type="entry name" value="HupE_UreJ"/>
</dbReference>
<keyword evidence="1" id="KW-0812">Transmembrane</keyword>
<organism evidence="3 4">
    <name type="scientific">Pseudorhodobacter turbinis</name>
    <dbReference type="NCBI Taxonomy" id="2500533"/>
    <lineage>
        <taxon>Bacteria</taxon>
        <taxon>Pseudomonadati</taxon>
        <taxon>Pseudomonadota</taxon>
        <taxon>Alphaproteobacteria</taxon>
        <taxon>Rhodobacterales</taxon>
        <taxon>Paracoccaceae</taxon>
        <taxon>Pseudorhodobacter</taxon>
    </lineage>
</organism>
<name>A0A4P8ELA9_9RHOB</name>
<dbReference type="AlphaFoldDB" id="A0A4P8ELA9"/>
<reference evidence="3 4" key="1">
    <citation type="submission" date="2019-05" db="EMBL/GenBank/DDBJ databases">
        <title>Pseudorhodobacter turbinis sp. nov., isolated from the gut of the Korean turban shell.</title>
        <authorList>
            <person name="Jeong Y.-S."/>
            <person name="Kang W.-R."/>
            <person name="Bae J.-W."/>
        </authorList>
    </citation>
    <scope>NUCLEOTIDE SEQUENCE [LARGE SCALE GENOMIC DNA]</scope>
    <source>
        <strain evidence="3 4">S12M18</strain>
        <plasmid evidence="3 4">unnamed1</plasmid>
    </source>
</reference>
<feature type="transmembrane region" description="Helical" evidence="1">
    <location>
        <begin position="90"/>
        <end position="106"/>
    </location>
</feature>
<geneLocation type="plasmid" evidence="3 4">
    <name>unnamed1</name>
</geneLocation>
<keyword evidence="1" id="KW-1133">Transmembrane helix</keyword>
<feature type="chain" id="PRO_5020442458" evidence="2">
    <location>
        <begin position="18"/>
        <end position="186"/>
    </location>
</feature>
<evidence type="ECO:0000313" key="3">
    <source>
        <dbReference type="EMBL" id="QCO58061.1"/>
    </source>
</evidence>
<feature type="transmembrane region" description="Helical" evidence="1">
    <location>
        <begin position="60"/>
        <end position="84"/>
    </location>
</feature>
<keyword evidence="2" id="KW-0732">Signal</keyword>
<evidence type="ECO:0000256" key="1">
    <source>
        <dbReference type="SAM" id="Phobius"/>
    </source>
</evidence>
<dbReference type="KEGG" id="pseb:EOK75_18620"/>
<feature type="transmembrane region" description="Helical" evidence="1">
    <location>
        <begin position="137"/>
        <end position="158"/>
    </location>
</feature>
<keyword evidence="1" id="KW-0472">Membrane</keyword>
<protein>
    <submittedName>
        <fullName evidence="3">HupE/UreJ family protein</fullName>
    </submittedName>
</protein>
<dbReference type="PIRSF" id="PIRSF016919">
    <property type="entry name" value="HupE_UreJ"/>
    <property type="match status" value="1"/>
</dbReference>
<dbReference type="Proteomes" id="UP000298631">
    <property type="component" value="Plasmid unnamed1"/>
</dbReference>
<feature type="signal peptide" evidence="2">
    <location>
        <begin position="1"/>
        <end position="17"/>
    </location>
</feature>
<sequence>MRLTLPALICLPGAAFAHSGAHSGGGAFVAGMIHPITGADHILAMVGVGVWAAMIGGRALWAMPLAFVLAMLAGGMAGATGMIVSGVEPMITASVVLIGTAAALALRPALATVLLALAVFGAAHGFAHGVEGPGTGLVAYGAGFAGMTAGLHGVGIALGRMGAGWMPRAMGLATAVAGLGLAGGAL</sequence>
<dbReference type="OrthoDB" id="9808192at2"/>
<evidence type="ECO:0000256" key="2">
    <source>
        <dbReference type="SAM" id="SignalP"/>
    </source>
</evidence>
<keyword evidence="4" id="KW-1185">Reference proteome</keyword>